<dbReference type="AlphaFoldDB" id="A0A061S2J8"/>
<name>A0A061S2J8_9CHLO</name>
<accession>A0A061S2J8</accession>
<protein>
    <submittedName>
        <fullName evidence="1">Uncharacterized protein</fullName>
    </submittedName>
</protein>
<sequence>MILGPQQSPYEGEAGCSYLNQNFHFSSLPF</sequence>
<dbReference type="EMBL" id="GBEZ01008310">
    <property type="protein sequence ID" value="JAC77224.1"/>
    <property type="molecule type" value="Transcribed_RNA"/>
</dbReference>
<gene>
    <name evidence="1" type="ORF">TSPGSL018_18245</name>
</gene>
<reference evidence="1" key="1">
    <citation type="submission" date="2014-05" db="EMBL/GenBank/DDBJ databases">
        <title>The transcriptome of the halophilic microalga Tetraselmis sp. GSL018 isolated from the Great Salt Lake, Utah.</title>
        <authorList>
            <person name="Jinkerson R.E."/>
            <person name="D'Adamo S."/>
            <person name="Posewitz M.C."/>
        </authorList>
    </citation>
    <scope>NUCLEOTIDE SEQUENCE</scope>
    <source>
        <strain evidence="1">GSL018</strain>
    </source>
</reference>
<proteinExistence type="predicted"/>
<organism evidence="1">
    <name type="scientific">Tetraselmis sp. GSL018</name>
    <dbReference type="NCBI Taxonomy" id="582737"/>
    <lineage>
        <taxon>Eukaryota</taxon>
        <taxon>Viridiplantae</taxon>
        <taxon>Chlorophyta</taxon>
        <taxon>core chlorophytes</taxon>
        <taxon>Chlorodendrophyceae</taxon>
        <taxon>Chlorodendrales</taxon>
        <taxon>Chlorodendraceae</taxon>
        <taxon>Tetraselmis</taxon>
    </lineage>
</organism>
<evidence type="ECO:0000313" key="1">
    <source>
        <dbReference type="EMBL" id="JAC77224.1"/>
    </source>
</evidence>